<feature type="domain" description="DUF7065" evidence="1">
    <location>
        <begin position="10"/>
        <end position="164"/>
    </location>
</feature>
<evidence type="ECO:0000313" key="2">
    <source>
        <dbReference type="EMBL" id="MDW5594169.1"/>
    </source>
</evidence>
<reference evidence="3" key="1">
    <citation type="submission" date="2023-07" db="EMBL/GenBank/DDBJ databases">
        <title>Conexibacter stalactiti sp. nov., isolated from stalactites in a lava cave and emended description of the genus Conexibacter.</title>
        <authorList>
            <person name="Lee S.D."/>
        </authorList>
    </citation>
    <scope>NUCLEOTIDE SEQUENCE [LARGE SCALE GENOMIC DNA]</scope>
    <source>
        <strain evidence="3">KCTC 39840</strain>
    </source>
</reference>
<evidence type="ECO:0000313" key="3">
    <source>
        <dbReference type="Proteomes" id="UP001284601"/>
    </source>
</evidence>
<dbReference type="RefSeq" id="WP_318596426.1">
    <property type="nucleotide sequence ID" value="NZ_JAWSTH010000013.1"/>
</dbReference>
<comment type="caution">
    <text evidence="2">The sequence shown here is derived from an EMBL/GenBank/DDBJ whole genome shotgun (WGS) entry which is preliminary data.</text>
</comment>
<protein>
    <recommendedName>
        <fullName evidence="1">DUF7065 domain-containing protein</fullName>
    </recommendedName>
</protein>
<gene>
    <name evidence="2" type="ORF">R7226_07475</name>
</gene>
<dbReference type="Proteomes" id="UP001284601">
    <property type="component" value="Unassembled WGS sequence"/>
</dbReference>
<name>A0ABU4HQ56_9ACTN</name>
<proteinExistence type="predicted"/>
<evidence type="ECO:0000259" key="1">
    <source>
        <dbReference type="Pfam" id="PF23213"/>
    </source>
</evidence>
<accession>A0ABU4HQ56</accession>
<organism evidence="2 3">
    <name type="scientific">Conexibacter stalactiti</name>
    <dbReference type="NCBI Taxonomy" id="1940611"/>
    <lineage>
        <taxon>Bacteria</taxon>
        <taxon>Bacillati</taxon>
        <taxon>Actinomycetota</taxon>
        <taxon>Thermoleophilia</taxon>
        <taxon>Solirubrobacterales</taxon>
        <taxon>Conexibacteraceae</taxon>
        <taxon>Conexibacter</taxon>
    </lineage>
</organism>
<dbReference type="SUPFAM" id="SSF159245">
    <property type="entry name" value="AttH-like"/>
    <property type="match status" value="1"/>
</dbReference>
<sequence>MIGPQHESPRPAEGEGFGDAVTYAFGDPASSLYGSVRLGLIPGTPPRATSITLLFHAGEVVEVSSSGAVEAAALDWTRVEAGDASAEIVEPLRAWTVAHDGDGGSFELRFDALGPPAEIGAGEISEGAAAINGYEQLCRVRGTVNVGGRPFKLDCLGQRGHQWGAPDWQQIELSRTLGVWLDDERGVALAAVRPRGADGHEDEVVSAFVLDAEPAAIDDPRLSTTLDGSGRQLRAGLELWVDEEGEQGPLRGAGEAVCGTTFDLGELRLDCAFFTWRMEGSRGVGRYDVLRRR</sequence>
<dbReference type="InterPro" id="IPR055493">
    <property type="entry name" value="DUF7065"/>
</dbReference>
<dbReference type="EMBL" id="JAWSTH010000013">
    <property type="protein sequence ID" value="MDW5594169.1"/>
    <property type="molecule type" value="Genomic_DNA"/>
</dbReference>
<keyword evidence="3" id="KW-1185">Reference proteome</keyword>
<dbReference type="Pfam" id="PF23213">
    <property type="entry name" value="DUF7065"/>
    <property type="match status" value="1"/>
</dbReference>